<gene>
    <name evidence="1" type="ORF">HJG59_011533</name>
</gene>
<accession>A0A7J8GL37</accession>
<dbReference type="AlphaFoldDB" id="A0A7J8GL37"/>
<dbReference type="Proteomes" id="UP000550707">
    <property type="component" value="Unassembled WGS sequence"/>
</dbReference>
<protein>
    <submittedName>
        <fullName evidence="1">Uncharacterized protein</fullName>
    </submittedName>
</protein>
<dbReference type="InParanoid" id="A0A7J8GL37"/>
<evidence type="ECO:0000313" key="1">
    <source>
        <dbReference type="EMBL" id="KAF6460630.1"/>
    </source>
</evidence>
<keyword evidence="2" id="KW-1185">Reference proteome</keyword>
<name>A0A7J8GL37_MOLMO</name>
<dbReference type="EMBL" id="JACASF010000009">
    <property type="protein sequence ID" value="KAF6460630.1"/>
    <property type="molecule type" value="Genomic_DNA"/>
</dbReference>
<sequence length="185" mass="19742">MKRSTILSNSGEAVRLGLNSKCVTEEPTGRDLPAEGGRCPFFLGVAALPWTLHVLLQHLTDRTHGACLRPFSIRVGGGGPCDAGGFPSRERRAAQRNAGEPSASCRPCDLCRVNSGMRPVKEKFCAIRGSAVFSTPSDQAPGGRDVLGGWTAQHKACRSPCPIQAACFWPVLSNFCHDILGIVQV</sequence>
<comment type="caution">
    <text evidence="1">The sequence shown here is derived from an EMBL/GenBank/DDBJ whole genome shotgun (WGS) entry which is preliminary data.</text>
</comment>
<organism evidence="1 2">
    <name type="scientific">Molossus molossus</name>
    <name type="common">Pallas' mastiff bat</name>
    <name type="synonym">Vespertilio molossus</name>
    <dbReference type="NCBI Taxonomy" id="27622"/>
    <lineage>
        <taxon>Eukaryota</taxon>
        <taxon>Metazoa</taxon>
        <taxon>Chordata</taxon>
        <taxon>Craniata</taxon>
        <taxon>Vertebrata</taxon>
        <taxon>Euteleostomi</taxon>
        <taxon>Mammalia</taxon>
        <taxon>Eutheria</taxon>
        <taxon>Laurasiatheria</taxon>
        <taxon>Chiroptera</taxon>
        <taxon>Yangochiroptera</taxon>
        <taxon>Molossidae</taxon>
        <taxon>Molossus</taxon>
    </lineage>
</organism>
<reference evidence="1 2" key="1">
    <citation type="journal article" date="2020" name="Nature">
        <title>Six reference-quality genomes reveal evolution of bat adaptations.</title>
        <authorList>
            <person name="Jebb D."/>
            <person name="Huang Z."/>
            <person name="Pippel M."/>
            <person name="Hughes G.M."/>
            <person name="Lavrichenko K."/>
            <person name="Devanna P."/>
            <person name="Winkler S."/>
            <person name="Jermiin L.S."/>
            <person name="Skirmuntt E.C."/>
            <person name="Katzourakis A."/>
            <person name="Burkitt-Gray L."/>
            <person name="Ray D.A."/>
            <person name="Sullivan K.A.M."/>
            <person name="Roscito J.G."/>
            <person name="Kirilenko B.M."/>
            <person name="Davalos L.M."/>
            <person name="Corthals A.P."/>
            <person name="Power M.L."/>
            <person name="Jones G."/>
            <person name="Ransome R.D."/>
            <person name="Dechmann D.K.N."/>
            <person name="Locatelli A.G."/>
            <person name="Puechmaille S.J."/>
            <person name="Fedrigo O."/>
            <person name="Jarvis E.D."/>
            <person name="Hiller M."/>
            <person name="Vernes S.C."/>
            <person name="Myers E.W."/>
            <person name="Teeling E.C."/>
        </authorList>
    </citation>
    <scope>NUCLEOTIDE SEQUENCE [LARGE SCALE GENOMIC DNA]</scope>
    <source>
        <strain evidence="1">MMolMol1</strain>
        <tissue evidence="1">Muscle</tissue>
    </source>
</reference>
<proteinExistence type="predicted"/>
<evidence type="ECO:0000313" key="2">
    <source>
        <dbReference type="Proteomes" id="UP000550707"/>
    </source>
</evidence>